<gene>
    <name evidence="1" type="ORF">ABWT76_002646</name>
</gene>
<sequence length="184" mass="19220">MKKTIVGIMGPSLGATEINLKNAYKLGKLIAENGWVLLTGGRKSGVMDAASLGAKSANGLTIGILPEADTQNISDAVDIAIVTGMGSARNSINVLSSDVVIACGIGAGTVSEIALAIKANKPVILLNNEPESQVFLQYLSPKNVMIVTAPEEAIAQVRQLLNNQAATIKNQQSTNNNRIPTQQQ</sequence>
<protein>
    <submittedName>
        <fullName evidence="1">TIGR00725 family protein</fullName>
    </submittedName>
</protein>
<dbReference type="InterPro" id="IPR041164">
    <property type="entry name" value="LDcluster4"/>
</dbReference>
<dbReference type="PANTHER" id="PTHR43393">
    <property type="entry name" value="CYTOKININ RIBOSIDE 5'-MONOPHOSPHATE PHOSPHORIBOHYDROLASE"/>
    <property type="match status" value="1"/>
</dbReference>
<name>A0AAU8JLQ2_9CYAN</name>
<dbReference type="AlphaFoldDB" id="A0AAU8JLQ2"/>
<accession>A0AAU8JLQ2</accession>
<dbReference type="SUPFAM" id="SSF102405">
    <property type="entry name" value="MCP/YpsA-like"/>
    <property type="match status" value="1"/>
</dbReference>
<dbReference type="PANTHER" id="PTHR43393:SF3">
    <property type="entry name" value="LYSINE DECARBOXYLASE-LIKE PROTEIN"/>
    <property type="match status" value="1"/>
</dbReference>
<reference evidence="1" key="1">
    <citation type="submission" date="2024-07" db="EMBL/GenBank/DDBJ databases">
        <authorList>
            <person name="Kim Y.J."/>
            <person name="Jeong J.Y."/>
        </authorList>
    </citation>
    <scope>NUCLEOTIDE SEQUENCE</scope>
    <source>
        <strain evidence="1">GIHE-MW2</strain>
    </source>
</reference>
<dbReference type="Pfam" id="PF18306">
    <property type="entry name" value="LDcluster4"/>
    <property type="match status" value="1"/>
</dbReference>
<dbReference type="RefSeq" id="WP_354636255.1">
    <property type="nucleotide sequence ID" value="NZ_CP159837.1"/>
</dbReference>
<dbReference type="EMBL" id="CP159837">
    <property type="protein sequence ID" value="XCM39698.1"/>
    <property type="molecule type" value="Genomic_DNA"/>
</dbReference>
<proteinExistence type="predicted"/>
<dbReference type="NCBIfam" id="TIGR00725">
    <property type="entry name" value="TIGR00725 family protein"/>
    <property type="match status" value="1"/>
</dbReference>
<dbReference type="GO" id="GO:0005829">
    <property type="term" value="C:cytosol"/>
    <property type="evidence" value="ECO:0007669"/>
    <property type="project" value="TreeGrafter"/>
</dbReference>
<dbReference type="InterPro" id="IPR052341">
    <property type="entry name" value="LOG_family_nucleotidases"/>
</dbReference>
<organism evidence="1">
    <name type="scientific">Planktothricoides raciborskii GIHE-MW2</name>
    <dbReference type="NCBI Taxonomy" id="2792601"/>
    <lineage>
        <taxon>Bacteria</taxon>
        <taxon>Bacillati</taxon>
        <taxon>Cyanobacteriota</taxon>
        <taxon>Cyanophyceae</taxon>
        <taxon>Oscillatoriophycideae</taxon>
        <taxon>Oscillatoriales</taxon>
        <taxon>Oscillatoriaceae</taxon>
        <taxon>Planktothricoides</taxon>
    </lineage>
</organism>
<evidence type="ECO:0000313" key="1">
    <source>
        <dbReference type="EMBL" id="XCM39698.1"/>
    </source>
</evidence>
<dbReference type="Gene3D" id="3.40.50.450">
    <property type="match status" value="1"/>
</dbReference>
<dbReference type="InterPro" id="IPR005268">
    <property type="entry name" value="CHP00725"/>
</dbReference>